<accession>A0A226D693</accession>
<dbReference type="Proteomes" id="UP000198287">
    <property type="component" value="Unassembled WGS sequence"/>
</dbReference>
<dbReference type="EMBL" id="LNIX01000032">
    <property type="protein sequence ID" value="OXA40673.1"/>
    <property type="molecule type" value="Genomic_DNA"/>
</dbReference>
<proteinExistence type="predicted"/>
<dbReference type="AlphaFoldDB" id="A0A226D693"/>
<reference evidence="1 2" key="1">
    <citation type="submission" date="2015-12" db="EMBL/GenBank/DDBJ databases">
        <title>The genome of Folsomia candida.</title>
        <authorList>
            <person name="Faddeeva A."/>
            <person name="Derks M.F."/>
            <person name="Anvar Y."/>
            <person name="Smit S."/>
            <person name="Van Straalen N."/>
            <person name="Roelofs D."/>
        </authorList>
    </citation>
    <scope>NUCLEOTIDE SEQUENCE [LARGE SCALE GENOMIC DNA]</scope>
    <source>
        <strain evidence="1 2">VU population</strain>
        <tissue evidence="1">Whole body</tissue>
    </source>
</reference>
<sequence>MDSAFKQKAFLIEYALTTEKYKCLTDQKDALRFGLTGRQFVCGKKDCECPAYLHPDATYFKVLKFKSKVPIKVQGLRLHPQKPKMSWKSIKILPSKLKPCFEENHPTINTIIKKTLDKYKVRPGATAQAICKQIKTSTDSNLIVPYYYGVSRREGFDYHHETQIYPTLPGIMAEKAHMPIQIATLHKKSLIEARKLEAICLVMCLLQKRKKMKGPQFNPLNKNVPALYVAKLTDAELLSEVRLALTGVYPINVAAYPQSVKLFDADFPISLDTQIKKDQIKDVTDY</sequence>
<keyword evidence="2" id="KW-1185">Reference proteome</keyword>
<comment type="caution">
    <text evidence="1">The sequence shown here is derived from an EMBL/GenBank/DDBJ whole genome shotgun (WGS) entry which is preliminary data.</text>
</comment>
<gene>
    <name evidence="1" type="ORF">Fcan01_24579</name>
</gene>
<organism evidence="1 2">
    <name type="scientific">Folsomia candida</name>
    <name type="common">Springtail</name>
    <dbReference type="NCBI Taxonomy" id="158441"/>
    <lineage>
        <taxon>Eukaryota</taxon>
        <taxon>Metazoa</taxon>
        <taxon>Ecdysozoa</taxon>
        <taxon>Arthropoda</taxon>
        <taxon>Hexapoda</taxon>
        <taxon>Collembola</taxon>
        <taxon>Entomobryomorpha</taxon>
        <taxon>Isotomoidea</taxon>
        <taxon>Isotomidae</taxon>
        <taxon>Proisotominae</taxon>
        <taxon>Folsomia</taxon>
    </lineage>
</organism>
<protein>
    <submittedName>
        <fullName evidence="1">Uncharacterized protein</fullName>
    </submittedName>
</protein>
<evidence type="ECO:0000313" key="2">
    <source>
        <dbReference type="Proteomes" id="UP000198287"/>
    </source>
</evidence>
<name>A0A226D693_FOLCA</name>
<evidence type="ECO:0000313" key="1">
    <source>
        <dbReference type="EMBL" id="OXA40673.1"/>
    </source>
</evidence>